<evidence type="ECO:0000313" key="2">
    <source>
        <dbReference type="Proteomes" id="UP000428260"/>
    </source>
</evidence>
<organism evidence="1 2">
    <name type="scientific">Maribellus comscasis</name>
    <dbReference type="NCBI Taxonomy" id="2681766"/>
    <lineage>
        <taxon>Bacteria</taxon>
        <taxon>Pseudomonadati</taxon>
        <taxon>Bacteroidota</taxon>
        <taxon>Bacteroidia</taxon>
        <taxon>Marinilabiliales</taxon>
        <taxon>Prolixibacteraceae</taxon>
        <taxon>Maribellus</taxon>
    </lineage>
</organism>
<protein>
    <submittedName>
        <fullName evidence="1">Uncharacterized protein</fullName>
    </submittedName>
</protein>
<gene>
    <name evidence="1" type="ORF">GM418_23875</name>
</gene>
<dbReference type="AlphaFoldDB" id="A0A6I6K270"/>
<dbReference type="KEGG" id="mcos:GM418_23875"/>
<reference evidence="1 2" key="1">
    <citation type="submission" date="2019-11" db="EMBL/GenBank/DDBJ databases">
        <authorList>
            <person name="Zheng R.K."/>
            <person name="Sun C.M."/>
        </authorList>
    </citation>
    <scope>NUCLEOTIDE SEQUENCE [LARGE SCALE GENOMIC DNA]</scope>
    <source>
        <strain evidence="1 2">WC007</strain>
    </source>
</reference>
<dbReference type="Proteomes" id="UP000428260">
    <property type="component" value="Chromosome"/>
</dbReference>
<evidence type="ECO:0000313" key="1">
    <source>
        <dbReference type="EMBL" id="QGY46587.1"/>
    </source>
</evidence>
<keyword evidence="2" id="KW-1185">Reference proteome</keyword>
<dbReference type="RefSeq" id="WP_158869718.1">
    <property type="nucleotide sequence ID" value="NZ_CP046401.1"/>
</dbReference>
<sequence>MTTITPAFMPEKAKQHKNRRTVASVLKKIPDMRRKQNSQLPQTPKEALKVLADNILNSFDTDSLCFVNHLHGFCIYAEGSFVQFVIAAGRRAPFQSG</sequence>
<dbReference type="EMBL" id="CP046401">
    <property type="protein sequence ID" value="QGY46587.1"/>
    <property type="molecule type" value="Genomic_DNA"/>
</dbReference>
<name>A0A6I6K270_9BACT</name>
<proteinExistence type="predicted"/>
<accession>A0A6I6K270</accession>